<comment type="caution">
    <text evidence="2">The sequence shown here is derived from an EMBL/GenBank/DDBJ whole genome shotgun (WGS) entry which is preliminary data.</text>
</comment>
<dbReference type="STRING" id="445971.ANASTE_01275"/>
<proteinExistence type="predicted"/>
<reference evidence="2" key="1">
    <citation type="submission" date="2008-01" db="EMBL/GenBank/DDBJ databases">
        <authorList>
            <person name="Fulton L."/>
            <person name="Clifton S."/>
            <person name="Fulton B."/>
            <person name="Xu J."/>
            <person name="Minx P."/>
            <person name="Pepin K.H."/>
            <person name="Johnson M."/>
            <person name="Thiruvilangam P."/>
            <person name="Bhonagiri V."/>
            <person name="Nash W.E."/>
            <person name="Mardis E.R."/>
            <person name="Wilson R.K."/>
        </authorList>
    </citation>
    <scope>NUCLEOTIDE SEQUENCE [LARGE SCALE GENOMIC DNA]</scope>
    <source>
        <strain evidence="2">DSM 17244</strain>
    </source>
</reference>
<organism evidence="2 3">
    <name type="scientific">Anaerofustis stercorihominis DSM 17244</name>
    <dbReference type="NCBI Taxonomy" id="445971"/>
    <lineage>
        <taxon>Bacteria</taxon>
        <taxon>Bacillati</taxon>
        <taxon>Bacillota</taxon>
        <taxon>Clostridia</taxon>
        <taxon>Eubacteriales</taxon>
        <taxon>Eubacteriaceae</taxon>
        <taxon>Anaerofustis</taxon>
    </lineage>
</organism>
<dbReference type="EMBL" id="ABIL02000006">
    <property type="protein sequence ID" value="EDS71573.1"/>
    <property type="molecule type" value="Genomic_DNA"/>
</dbReference>
<sequence length="151" mass="16832">MGVNNMKKSNSNEYGINIGSSTLIMIFALLCLVVFSLLAYKTALNEKNLALKVSNETKAYYEADYKATEIKNKIENNIANGKSIASFADYEKNINGISYIGYSVKIDENKKLVVELKRSGNDLKIVKWAEVNEASEDYNNKLDVWGGELGD</sequence>
<gene>
    <name evidence="2" type="ORF">ANASTE_01275</name>
</gene>
<keyword evidence="1" id="KW-0812">Transmembrane</keyword>
<keyword evidence="1" id="KW-1133">Transmembrane helix</keyword>
<evidence type="ECO:0000256" key="1">
    <source>
        <dbReference type="SAM" id="Phobius"/>
    </source>
</evidence>
<feature type="transmembrane region" description="Helical" evidence="1">
    <location>
        <begin position="20"/>
        <end position="40"/>
    </location>
</feature>
<keyword evidence="1" id="KW-0472">Membrane</keyword>
<dbReference type="HOGENOM" id="CLU_147918_0_0_9"/>
<dbReference type="AlphaFoldDB" id="B1CBC6"/>
<dbReference type="Proteomes" id="UP000005178">
    <property type="component" value="Unassembled WGS sequence"/>
</dbReference>
<name>B1CBC6_9FIRM</name>
<evidence type="ECO:0008006" key="4">
    <source>
        <dbReference type="Google" id="ProtNLM"/>
    </source>
</evidence>
<reference evidence="2" key="2">
    <citation type="submission" date="2013-08" db="EMBL/GenBank/DDBJ databases">
        <title>Draft genome sequence of Anaerofustis stercorihominis (DSM 17244).</title>
        <authorList>
            <person name="Sudarsanam P."/>
            <person name="Ley R."/>
            <person name="Guruge J."/>
            <person name="Turnbaugh P.J."/>
            <person name="Mahowald M."/>
            <person name="Liep D."/>
            <person name="Gordon J."/>
        </authorList>
    </citation>
    <scope>NUCLEOTIDE SEQUENCE</scope>
    <source>
        <strain evidence="2">DSM 17244</strain>
    </source>
</reference>
<keyword evidence="3" id="KW-1185">Reference proteome</keyword>
<evidence type="ECO:0000313" key="3">
    <source>
        <dbReference type="Proteomes" id="UP000005178"/>
    </source>
</evidence>
<evidence type="ECO:0000313" key="2">
    <source>
        <dbReference type="EMBL" id="EDS71573.1"/>
    </source>
</evidence>
<accession>B1CBC6</accession>
<protein>
    <recommendedName>
        <fullName evidence="4">Type 4 fimbrial biogenesis protein PilX N-terminal domain-containing protein</fullName>
    </recommendedName>
</protein>